<dbReference type="RefSeq" id="XP_056552656.1">
    <property type="nucleotide sequence ID" value="XM_056700593.1"/>
</dbReference>
<keyword evidence="2" id="KW-1185">Reference proteome</keyword>
<name>A0A9W9V4Z6_9EURO</name>
<evidence type="ECO:0000313" key="2">
    <source>
        <dbReference type="Proteomes" id="UP001147782"/>
    </source>
</evidence>
<dbReference type="AlphaFoldDB" id="A0A9W9V4Z6"/>
<comment type="caution">
    <text evidence="1">The sequence shown here is derived from an EMBL/GenBank/DDBJ whole genome shotgun (WGS) entry which is preliminary data.</text>
</comment>
<dbReference type="GeneID" id="81439772"/>
<evidence type="ECO:0000313" key="1">
    <source>
        <dbReference type="EMBL" id="KAJ5367914.1"/>
    </source>
</evidence>
<dbReference type="EMBL" id="JAPZBS010000007">
    <property type="protein sequence ID" value="KAJ5367914.1"/>
    <property type="molecule type" value="Genomic_DNA"/>
</dbReference>
<reference evidence="1" key="2">
    <citation type="journal article" date="2023" name="IMA Fungus">
        <title>Comparative genomic study of the Penicillium genus elucidates a diverse pangenome and 15 lateral gene transfer events.</title>
        <authorList>
            <person name="Petersen C."/>
            <person name="Sorensen T."/>
            <person name="Nielsen M.R."/>
            <person name="Sondergaard T.E."/>
            <person name="Sorensen J.L."/>
            <person name="Fitzpatrick D.A."/>
            <person name="Frisvad J.C."/>
            <person name="Nielsen K.L."/>
        </authorList>
    </citation>
    <scope>NUCLEOTIDE SEQUENCE</scope>
    <source>
        <strain evidence="1">IBT 29864</strain>
    </source>
</reference>
<dbReference type="Proteomes" id="UP001147782">
    <property type="component" value="Unassembled WGS sequence"/>
</dbReference>
<protein>
    <submittedName>
        <fullName evidence="1">Uncharacterized protein</fullName>
    </submittedName>
</protein>
<organism evidence="1 2">
    <name type="scientific">Penicillium cataractarum</name>
    <dbReference type="NCBI Taxonomy" id="2100454"/>
    <lineage>
        <taxon>Eukaryota</taxon>
        <taxon>Fungi</taxon>
        <taxon>Dikarya</taxon>
        <taxon>Ascomycota</taxon>
        <taxon>Pezizomycotina</taxon>
        <taxon>Eurotiomycetes</taxon>
        <taxon>Eurotiomycetidae</taxon>
        <taxon>Eurotiales</taxon>
        <taxon>Aspergillaceae</taxon>
        <taxon>Penicillium</taxon>
    </lineage>
</organism>
<gene>
    <name evidence="1" type="ORF">N7496_007674</name>
</gene>
<accession>A0A9W9V4Z6</accession>
<reference evidence="1" key="1">
    <citation type="submission" date="2022-11" db="EMBL/GenBank/DDBJ databases">
        <authorList>
            <person name="Petersen C."/>
        </authorList>
    </citation>
    <scope>NUCLEOTIDE SEQUENCE</scope>
    <source>
        <strain evidence="1">IBT 29864</strain>
    </source>
</reference>
<proteinExistence type="predicted"/>
<sequence>MQGGFGGANVTARKWIQGREWLCRTLVVGRLFVARSLYGDVVLGSSHAIVVGRFVPTWLRGRRSRRPTPDAC</sequence>